<reference evidence="5" key="1">
    <citation type="submission" date="2017-09" db="EMBL/GenBank/DDBJ databases">
        <authorList>
            <person name="Varghese N."/>
            <person name="Submissions S."/>
        </authorList>
    </citation>
    <scope>NUCLEOTIDE SEQUENCE [LARGE SCALE GENOMIC DNA]</scope>
    <source>
        <strain evidence="5">MSL47</strain>
    </source>
</reference>
<sequence length="134" mass="16035">MEYTIRQVAEMVDLTTYTLRYYEKEGLLPFIERNEHGNRIFKDNDIEWVQLVCCLRDTGMPIAEIKDYVDLCRVGDETTEQRRQIILEHKLKVEQKIEKMKQSLVKINKKLKCYNNLTIKEETDVCNPNYKIND</sequence>
<dbReference type="AlphaFoldDB" id="A0A285GCG6"/>
<feature type="domain" description="HTH merR-type" evidence="3">
    <location>
        <begin position="1"/>
        <end position="71"/>
    </location>
</feature>
<dbReference type="Proteomes" id="UP000219573">
    <property type="component" value="Unassembled WGS sequence"/>
</dbReference>
<dbReference type="PANTHER" id="PTHR30204">
    <property type="entry name" value="REDOX-CYCLING DRUG-SENSING TRANSCRIPTIONAL ACTIVATOR SOXR"/>
    <property type="match status" value="1"/>
</dbReference>
<dbReference type="STRING" id="1413210.U472_04170"/>
<dbReference type="PANTHER" id="PTHR30204:SF82">
    <property type="entry name" value="TRANSCRIPTIONAL REGULATOR, MERR FAMILY"/>
    <property type="match status" value="1"/>
</dbReference>
<keyword evidence="2" id="KW-0175">Coiled coil</keyword>
<dbReference type="Pfam" id="PF13411">
    <property type="entry name" value="MerR_1"/>
    <property type="match status" value="1"/>
</dbReference>
<dbReference type="Gene3D" id="1.10.1660.10">
    <property type="match status" value="1"/>
</dbReference>
<evidence type="ECO:0000259" key="3">
    <source>
        <dbReference type="PROSITE" id="PS50937"/>
    </source>
</evidence>
<evidence type="ECO:0000256" key="1">
    <source>
        <dbReference type="ARBA" id="ARBA00023125"/>
    </source>
</evidence>
<dbReference type="InterPro" id="IPR047057">
    <property type="entry name" value="MerR_fam"/>
</dbReference>
<keyword evidence="5" id="KW-1185">Reference proteome</keyword>
<dbReference type="CDD" id="cd01109">
    <property type="entry name" value="HTH_YyaN"/>
    <property type="match status" value="1"/>
</dbReference>
<dbReference type="PROSITE" id="PS50937">
    <property type="entry name" value="HTH_MERR_2"/>
    <property type="match status" value="1"/>
</dbReference>
<evidence type="ECO:0000313" key="5">
    <source>
        <dbReference type="Proteomes" id="UP000219573"/>
    </source>
</evidence>
<dbReference type="InterPro" id="IPR000551">
    <property type="entry name" value="MerR-type_HTH_dom"/>
</dbReference>
<dbReference type="InterPro" id="IPR009061">
    <property type="entry name" value="DNA-bd_dom_put_sf"/>
</dbReference>
<protein>
    <submittedName>
        <fullName evidence="4">DNA-binding transcriptional regulator, MerR family</fullName>
    </submittedName>
</protein>
<dbReference type="GO" id="GO:0003700">
    <property type="term" value="F:DNA-binding transcription factor activity"/>
    <property type="evidence" value="ECO:0007669"/>
    <property type="project" value="InterPro"/>
</dbReference>
<accession>A0A285GCG6</accession>
<dbReference type="SMART" id="SM00422">
    <property type="entry name" value="HTH_MERR"/>
    <property type="match status" value="1"/>
</dbReference>
<dbReference type="EMBL" id="OBDZ01000006">
    <property type="protein sequence ID" value="SNY21279.1"/>
    <property type="molecule type" value="Genomic_DNA"/>
</dbReference>
<keyword evidence="1 4" id="KW-0238">DNA-binding</keyword>
<organism evidence="4 5">
    <name type="scientific">Orenia metallireducens</name>
    <dbReference type="NCBI Taxonomy" id="1413210"/>
    <lineage>
        <taxon>Bacteria</taxon>
        <taxon>Bacillati</taxon>
        <taxon>Bacillota</taxon>
        <taxon>Clostridia</taxon>
        <taxon>Halanaerobiales</taxon>
        <taxon>Halobacteroidaceae</taxon>
        <taxon>Orenia</taxon>
    </lineage>
</organism>
<dbReference type="RefSeq" id="WP_097017183.1">
    <property type="nucleotide sequence ID" value="NZ_OBDZ01000006.1"/>
</dbReference>
<name>A0A285GCG6_9FIRM</name>
<dbReference type="GO" id="GO:0003677">
    <property type="term" value="F:DNA binding"/>
    <property type="evidence" value="ECO:0007669"/>
    <property type="project" value="UniProtKB-KW"/>
</dbReference>
<proteinExistence type="predicted"/>
<dbReference type="SUPFAM" id="SSF46955">
    <property type="entry name" value="Putative DNA-binding domain"/>
    <property type="match status" value="1"/>
</dbReference>
<feature type="coiled-coil region" evidence="2">
    <location>
        <begin position="90"/>
        <end position="117"/>
    </location>
</feature>
<evidence type="ECO:0000313" key="4">
    <source>
        <dbReference type="EMBL" id="SNY21279.1"/>
    </source>
</evidence>
<gene>
    <name evidence="4" type="ORF">SAMN06265827_106162</name>
</gene>
<evidence type="ECO:0000256" key="2">
    <source>
        <dbReference type="SAM" id="Coils"/>
    </source>
</evidence>
<dbReference type="OrthoDB" id="9811174at2"/>